<dbReference type="GO" id="GO:0009523">
    <property type="term" value="C:photosystem II"/>
    <property type="evidence" value="ECO:0007669"/>
    <property type="project" value="InterPro"/>
</dbReference>
<dbReference type="EMBL" id="HBIU01011342">
    <property type="protein sequence ID" value="CAE0626298.1"/>
    <property type="molecule type" value="Transcribed_RNA"/>
</dbReference>
<feature type="signal peptide" evidence="1">
    <location>
        <begin position="1"/>
        <end position="20"/>
    </location>
</feature>
<dbReference type="HAMAP" id="MF_01481">
    <property type="entry name" value="PSII_Psb27"/>
    <property type="match status" value="1"/>
</dbReference>
<feature type="chain" id="PRO_5036394076" description="Photosystem II Psb27 protein" evidence="1">
    <location>
        <begin position="21"/>
        <end position="189"/>
    </location>
</feature>
<reference evidence="2" key="1">
    <citation type="submission" date="2021-01" db="EMBL/GenBank/DDBJ databases">
        <authorList>
            <person name="Corre E."/>
            <person name="Pelletier E."/>
            <person name="Niang G."/>
            <person name="Scheremetjew M."/>
            <person name="Finn R."/>
            <person name="Kale V."/>
            <person name="Holt S."/>
            <person name="Cochrane G."/>
            <person name="Meng A."/>
            <person name="Brown T."/>
            <person name="Cohen L."/>
        </authorList>
    </citation>
    <scope>NUCLEOTIDE SEQUENCE</scope>
    <source>
        <strain evidence="2">CCMP3107</strain>
    </source>
</reference>
<evidence type="ECO:0000313" key="3">
    <source>
        <dbReference type="EMBL" id="CAE0626299.1"/>
    </source>
</evidence>
<name>A0A6V1P1T2_HETAK</name>
<dbReference type="PANTHER" id="PTHR34041:SF1">
    <property type="entry name" value="PHOTOSYSTEM II REPAIR PROTEIN PSB27-H1, CHLOROPLASTIC"/>
    <property type="match status" value="1"/>
</dbReference>
<dbReference type="AlphaFoldDB" id="A0A6V1P1T2"/>
<keyword evidence="1" id="KW-0732">Signal</keyword>
<dbReference type="Gene3D" id="1.20.58.810">
    <property type="entry name" value="Photosystem II Pbs27"/>
    <property type="match status" value="1"/>
</dbReference>
<dbReference type="GO" id="GO:0010207">
    <property type="term" value="P:photosystem II assembly"/>
    <property type="evidence" value="ECO:0007669"/>
    <property type="project" value="InterPro"/>
</dbReference>
<proteinExistence type="inferred from homology"/>
<dbReference type="InterPro" id="IPR038450">
    <property type="entry name" value="PSII_Psb27_sf"/>
</dbReference>
<dbReference type="PANTHER" id="PTHR34041">
    <property type="entry name" value="PHOTOSYSTEM II REPAIR PROTEIN PSB27-H1, CHLOROPLASTIC"/>
    <property type="match status" value="1"/>
</dbReference>
<dbReference type="InterPro" id="IPR025585">
    <property type="entry name" value="PSII_Psb27"/>
</dbReference>
<dbReference type="Pfam" id="PF13326">
    <property type="entry name" value="PSII_Pbs27"/>
    <property type="match status" value="1"/>
</dbReference>
<gene>
    <name evidence="2" type="ORF">HAKA00212_LOCUS4973</name>
    <name evidence="3" type="ORF">HAKA00212_LOCUS4974</name>
</gene>
<sequence>MLSLRTIVLVFAAITGLAVAFKAPQQSGAVSRRDVINKVGVSTVGAFIAQTTLVVADDEAPAAPVAPKKEKVDLGPAPDAASYKLKYEYYADAAQMVKNMRYATFMDKSTPDFEKIAISTKKQMIDFISYYRRFPNVSGKMSYSTLYTSVNVLAGHYASYGTKFPVPEKRRKRLAQEYAEIEKNLKKQR</sequence>
<evidence type="ECO:0000256" key="1">
    <source>
        <dbReference type="SAM" id="SignalP"/>
    </source>
</evidence>
<protein>
    <recommendedName>
        <fullName evidence="4">Photosystem II Psb27 protein</fullName>
    </recommendedName>
</protein>
<accession>A0A6V1P1T2</accession>
<organism evidence="2">
    <name type="scientific">Heterosigma akashiwo</name>
    <name type="common">Chromophytic alga</name>
    <name type="synonym">Heterosigma carterae</name>
    <dbReference type="NCBI Taxonomy" id="2829"/>
    <lineage>
        <taxon>Eukaryota</taxon>
        <taxon>Sar</taxon>
        <taxon>Stramenopiles</taxon>
        <taxon>Ochrophyta</taxon>
        <taxon>Raphidophyceae</taxon>
        <taxon>Chattonellales</taxon>
        <taxon>Chattonellaceae</taxon>
        <taxon>Heterosigma</taxon>
    </lineage>
</organism>
<evidence type="ECO:0000313" key="2">
    <source>
        <dbReference type="EMBL" id="CAE0626298.1"/>
    </source>
</evidence>
<dbReference type="EMBL" id="HBIU01011343">
    <property type="protein sequence ID" value="CAE0626299.1"/>
    <property type="molecule type" value="Transcribed_RNA"/>
</dbReference>
<evidence type="ECO:0008006" key="4">
    <source>
        <dbReference type="Google" id="ProtNLM"/>
    </source>
</evidence>
<dbReference type="GO" id="GO:0010206">
    <property type="term" value="P:photosystem II repair"/>
    <property type="evidence" value="ECO:0007669"/>
    <property type="project" value="InterPro"/>
</dbReference>